<feature type="domain" description="Protein kinase" evidence="14">
    <location>
        <begin position="72"/>
        <end position="373"/>
    </location>
</feature>
<dbReference type="InterPro" id="IPR050117">
    <property type="entry name" value="MAPK"/>
</dbReference>
<keyword evidence="6" id="KW-0808">Transferase</keyword>
<dbReference type="PROSITE" id="PS50011">
    <property type="entry name" value="PROTEIN_KINASE_DOM"/>
    <property type="match status" value="1"/>
</dbReference>
<evidence type="ECO:0000256" key="7">
    <source>
        <dbReference type="ARBA" id="ARBA00022741"/>
    </source>
</evidence>
<dbReference type="PROSITE" id="PS01351">
    <property type="entry name" value="MAPK"/>
    <property type="match status" value="1"/>
</dbReference>
<keyword evidence="5" id="KW-0597">Phosphoprotein</keyword>
<dbReference type="Gene3D" id="1.10.510.10">
    <property type="entry name" value="Transferase(Phosphotransferase) domain 1"/>
    <property type="match status" value="1"/>
</dbReference>
<evidence type="ECO:0000313" key="15">
    <source>
        <dbReference type="EMBL" id="CAI5448269.1"/>
    </source>
</evidence>
<evidence type="ECO:0000256" key="1">
    <source>
        <dbReference type="ARBA" id="ARBA00001946"/>
    </source>
</evidence>
<evidence type="ECO:0000259" key="14">
    <source>
        <dbReference type="PROSITE" id="PS50011"/>
    </source>
</evidence>
<dbReference type="SMART" id="SM00220">
    <property type="entry name" value="S_TKc"/>
    <property type="match status" value="1"/>
</dbReference>
<dbReference type="InterPro" id="IPR011009">
    <property type="entry name" value="Kinase-like_dom_sf"/>
</dbReference>
<name>A0A9P1N391_9PELO</name>
<evidence type="ECO:0000256" key="8">
    <source>
        <dbReference type="ARBA" id="ARBA00022777"/>
    </source>
</evidence>
<dbReference type="GO" id="GO:0004707">
    <property type="term" value="F:MAP kinase activity"/>
    <property type="evidence" value="ECO:0007669"/>
    <property type="project" value="UniProtKB-EC"/>
</dbReference>
<dbReference type="InterPro" id="IPR003527">
    <property type="entry name" value="MAP_kinase_CS"/>
</dbReference>
<evidence type="ECO:0000256" key="13">
    <source>
        <dbReference type="SAM" id="MobiDB-lite"/>
    </source>
</evidence>
<evidence type="ECO:0000256" key="2">
    <source>
        <dbReference type="ARBA" id="ARBA00008832"/>
    </source>
</evidence>
<dbReference type="SUPFAM" id="SSF56112">
    <property type="entry name" value="Protein kinase-like (PK-like)"/>
    <property type="match status" value="1"/>
</dbReference>
<keyword evidence="16" id="KW-1185">Reference proteome</keyword>
<comment type="catalytic activity">
    <reaction evidence="11">
        <text>L-seryl-[protein] + ATP = O-phospho-L-seryl-[protein] + ADP + H(+)</text>
        <dbReference type="Rhea" id="RHEA:17989"/>
        <dbReference type="Rhea" id="RHEA-COMP:9863"/>
        <dbReference type="Rhea" id="RHEA-COMP:11604"/>
        <dbReference type="ChEBI" id="CHEBI:15378"/>
        <dbReference type="ChEBI" id="CHEBI:29999"/>
        <dbReference type="ChEBI" id="CHEBI:30616"/>
        <dbReference type="ChEBI" id="CHEBI:83421"/>
        <dbReference type="ChEBI" id="CHEBI:456216"/>
        <dbReference type="EC" id="2.7.11.24"/>
    </reaction>
</comment>
<dbReference type="Proteomes" id="UP001152747">
    <property type="component" value="Unassembled WGS sequence"/>
</dbReference>
<dbReference type="EMBL" id="CANHGI010000004">
    <property type="protein sequence ID" value="CAI5448269.1"/>
    <property type="molecule type" value="Genomic_DNA"/>
</dbReference>
<dbReference type="EC" id="2.7.11.24" evidence="3"/>
<dbReference type="GO" id="GO:0005524">
    <property type="term" value="F:ATP binding"/>
    <property type="evidence" value="ECO:0007669"/>
    <property type="project" value="UniProtKB-UniRule"/>
</dbReference>
<dbReference type="GO" id="GO:0006970">
    <property type="term" value="P:response to osmotic stress"/>
    <property type="evidence" value="ECO:0007669"/>
    <property type="project" value="UniProtKB-ARBA"/>
</dbReference>
<proteinExistence type="inferred from homology"/>
<evidence type="ECO:0000256" key="12">
    <source>
        <dbReference type="PROSITE-ProRule" id="PRU10141"/>
    </source>
</evidence>
<accession>A0A9P1N391</accession>
<protein>
    <recommendedName>
        <fullName evidence="3">mitogen-activated protein kinase</fullName>
        <ecNumber evidence="3">2.7.11.24</ecNumber>
    </recommendedName>
</protein>
<organism evidence="15 16">
    <name type="scientific">Caenorhabditis angaria</name>
    <dbReference type="NCBI Taxonomy" id="860376"/>
    <lineage>
        <taxon>Eukaryota</taxon>
        <taxon>Metazoa</taxon>
        <taxon>Ecdysozoa</taxon>
        <taxon>Nematoda</taxon>
        <taxon>Chromadorea</taxon>
        <taxon>Rhabditida</taxon>
        <taxon>Rhabditina</taxon>
        <taxon>Rhabditomorpha</taxon>
        <taxon>Rhabditoidea</taxon>
        <taxon>Rhabditidae</taxon>
        <taxon>Peloderinae</taxon>
        <taxon>Caenorhabditis</taxon>
    </lineage>
</organism>
<dbReference type="InterPro" id="IPR017441">
    <property type="entry name" value="Protein_kinase_ATP_BS"/>
</dbReference>
<dbReference type="GO" id="GO:0005737">
    <property type="term" value="C:cytoplasm"/>
    <property type="evidence" value="ECO:0007669"/>
    <property type="project" value="UniProtKB-ARBA"/>
</dbReference>
<evidence type="ECO:0000256" key="5">
    <source>
        <dbReference type="ARBA" id="ARBA00022553"/>
    </source>
</evidence>
<dbReference type="AlphaFoldDB" id="A0A9P1N391"/>
<comment type="catalytic activity">
    <reaction evidence="10">
        <text>L-threonyl-[protein] + ATP = O-phospho-L-threonyl-[protein] + ADP + H(+)</text>
        <dbReference type="Rhea" id="RHEA:46608"/>
        <dbReference type="Rhea" id="RHEA-COMP:11060"/>
        <dbReference type="Rhea" id="RHEA-COMP:11605"/>
        <dbReference type="ChEBI" id="CHEBI:15378"/>
        <dbReference type="ChEBI" id="CHEBI:30013"/>
        <dbReference type="ChEBI" id="CHEBI:30616"/>
        <dbReference type="ChEBI" id="CHEBI:61977"/>
        <dbReference type="ChEBI" id="CHEBI:456216"/>
        <dbReference type="EC" id="2.7.11.24"/>
    </reaction>
</comment>
<comment type="caution">
    <text evidence="15">The sequence shown here is derived from an EMBL/GenBank/DDBJ whole genome shotgun (WGS) entry which is preliminary data.</text>
</comment>
<reference evidence="15" key="1">
    <citation type="submission" date="2022-11" db="EMBL/GenBank/DDBJ databases">
        <authorList>
            <person name="Kikuchi T."/>
        </authorList>
    </citation>
    <scope>NUCLEOTIDE SEQUENCE</scope>
    <source>
        <strain evidence="15">PS1010</strain>
    </source>
</reference>
<evidence type="ECO:0000256" key="6">
    <source>
        <dbReference type="ARBA" id="ARBA00022679"/>
    </source>
</evidence>
<feature type="binding site" evidence="12">
    <location>
        <position position="105"/>
    </location>
    <ligand>
        <name>ATP</name>
        <dbReference type="ChEBI" id="CHEBI:30616"/>
    </ligand>
</feature>
<dbReference type="FunFam" id="1.10.510.10:FF:000684">
    <property type="entry name" value="Mitogen-activated protein kinase"/>
    <property type="match status" value="1"/>
</dbReference>
<evidence type="ECO:0000256" key="10">
    <source>
        <dbReference type="ARBA" id="ARBA00047592"/>
    </source>
</evidence>
<dbReference type="PANTHER" id="PTHR24055">
    <property type="entry name" value="MITOGEN-ACTIVATED PROTEIN KINASE"/>
    <property type="match status" value="1"/>
</dbReference>
<dbReference type="Gene3D" id="3.30.200.20">
    <property type="entry name" value="Phosphorylase Kinase, domain 1"/>
    <property type="match status" value="1"/>
</dbReference>
<evidence type="ECO:0000256" key="9">
    <source>
        <dbReference type="ARBA" id="ARBA00022840"/>
    </source>
</evidence>
<evidence type="ECO:0000256" key="11">
    <source>
        <dbReference type="ARBA" id="ARBA00048312"/>
    </source>
</evidence>
<comment type="cofactor">
    <cofactor evidence="1">
        <name>Mg(2+)</name>
        <dbReference type="ChEBI" id="CHEBI:18420"/>
    </cofactor>
</comment>
<keyword evidence="4" id="KW-0723">Serine/threonine-protein kinase</keyword>
<keyword evidence="8" id="KW-0418">Kinase</keyword>
<dbReference type="InterPro" id="IPR000719">
    <property type="entry name" value="Prot_kinase_dom"/>
</dbReference>
<gene>
    <name evidence="15" type="ORF">CAMP_LOCUS10906</name>
</gene>
<evidence type="ECO:0000313" key="16">
    <source>
        <dbReference type="Proteomes" id="UP001152747"/>
    </source>
</evidence>
<keyword evidence="9 12" id="KW-0067">ATP-binding</keyword>
<dbReference type="Pfam" id="PF00069">
    <property type="entry name" value="Pkinase"/>
    <property type="match status" value="1"/>
</dbReference>
<dbReference type="PROSITE" id="PS00107">
    <property type="entry name" value="PROTEIN_KINASE_ATP"/>
    <property type="match status" value="1"/>
</dbReference>
<sequence length="425" mass="49400">MSTRRHTDSEEEPATPTSAPPPNKRCNMEENGSEAFIFDEPKLSEKCGPTMRRFREKQVRNISFAIPEGYNYDKLEYLGGGTYGNVIKTTFKRENGKEQTVAIKKLREPFHDPQQARKIYREIELLQLMRHDNIICALDVYSPNNFENFKDIYIVTEYAGQSLFRVLKHQRDRSVQILKADHVKFITYQLIRALKYIHSANVIHRDLKPGNLALTDDCDLTVLDFGLARTLENADTTLTTYVQTRWYRSPEVIYWKFGSYSNSADMWSVGCIAAELLTGEPLFPGDDANLQYQRITQLCGSPSEDLLNKIERDNSAAMRQVIQSYKQHKRQDFKEYFKEHRPSEDLIDFLEKILVLDPERRLSVEEAIAHPYLAEFSLPDDEPSAGRHFDLNDGIMRTGSEWKKIIWEQIKNFQRLETSPKVPQD</sequence>
<evidence type="ECO:0000256" key="3">
    <source>
        <dbReference type="ARBA" id="ARBA00012411"/>
    </source>
</evidence>
<keyword evidence="7 12" id="KW-0547">Nucleotide-binding</keyword>
<dbReference type="OrthoDB" id="192887at2759"/>
<evidence type="ECO:0000256" key="4">
    <source>
        <dbReference type="ARBA" id="ARBA00022527"/>
    </source>
</evidence>
<comment type="similarity">
    <text evidence="2">Belongs to the protein kinase superfamily. CMGC Ser/Thr protein kinase family. MAP kinase subfamily.</text>
</comment>
<feature type="region of interest" description="Disordered" evidence="13">
    <location>
        <begin position="1"/>
        <end position="29"/>
    </location>
</feature>